<dbReference type="AlphaFoldDB" id="A0A563TXW6"/>
<name>A0A563TXW6_9SPHI</name>
<dbReference type="SUPFAM" id="SSF53448">
    <property type="entry name" value="Nucleotide-diphospho-sugar transferases"/>
    <property type="match status" value="1"/>
</dbReference>
<sequence>MINAVILAAGSSSRLGRPKQNLEYRGRTLLQQAIACAGNIAEKVLVVLGANEDLIAATFDNAGAEIISNPGWQEGMASSIRVAITYLEKKYPVTSHVILMVCDQPFVSADFLEELKSTAMNTGKGITATAYGDTVGVPVIFSSAYFSALRELTGDEGAKAILKINYHDLVQVTFKQALIDIDTETDYQHLLGSE</sequence>
<dbReference type="EMBL" id="VOEI01000007">
    <property type="protein sequence ID" value="TWR24166.1"/>
    <property type="molecule type" value="Genomic_DNA"/>
</dbReference>
<gene>
    <name evidence="2" type="ORF">FPZ42_16900</name>
</gene>
<keyword evidence="3" id="KW-1185">Reference proteome</keyword>
<dbReference type="RefSeq" id="WP_146273044.1">
    <property type="nucleotide sequence ID" value="NZ_VOEI01000007.1"/>
</dbReference>
<dbReference type="Proteomes" id="UP000318010">
    <property type="component" value="Unassembled WGS sequence"/>
</dbReference>
<comment type="caution">
    <text evidence="2">The sequence shown here is derived from an EMBL/GenBank/DDBJ whole genome shotgun (WGS) entry which is preliminary data.</text>
</comment>
<protein>
    <submittedName>
        <fullName evidence="2">Nucleotidyltransferase family protein</fullName>
    </submittedName>
</protein>
<dbReference type="OrthoDB" id="9779263at2"/>
<dbReference type="PANTHER" id="PTHR43777:SF1">
    <property type="entry name" value="MOLYBDENUM COFACTOR CYTIDYLYLTRANSFERASE"/>
    <property type="match status" value="1"/>
</dbReference>
<dbReference type="InterPro" id="IPR029044">
    <property type="entry name" value="Nucleotide-diphossugar_trans"/>
</dbReference>
<feature type="domain" description="MobA-like NTP transferase" evidence="1">
    <location>
        <begin position="4"/>
        <end position="163"/>
    </location>
</feature>
<dbReference type="InterPro" id="IPR025877">
    <property type="entry name" value="MobA-like_NTP_Trfase"/>
</dbReference>
<dbReference type="Pfam" id="PF12804">
    <property type="entry name" value="NTP_transf_3"/>
    <property type="match status" value="1"/>
</dbReference>
<dbReference type="CDD" id="cd04182">
    <property type="entry name" value="GT_2_like_f"/>
    <property type="match status" value="1"/>
</dbReference>
<organism evidence="2 3">
    <name type="scientific">Mucilaginibacter achroorhodeus</name>
    <dbReference type="NCBI Taxonomy" id="2599294"/>
    <lineage>
        <taxon>Bacteria</taxon>
        <taxon>Pseudomonadati</taxon>
        <taxon>Bacteroidota</taxon>
        <taxon>Sphingobacteriia</taxon>
        <taxon>Sphingobacteriales</taxon>
        <taxon>Sphingobacteriaceae</taxon>
        <taxon>Mucilaginibacter</taxon>
    </lineage>
</organism>
<keyword evidence="2" id="KW-0808">Transferase</keyword>
<dbReference type="GO" id="GO:0016779">
    <property type="term" value="F:nucleotidyltransferase activity"/>
    <property type="evidence" value="ECO:0007669"/>
    <property type="project" value="UniProtKB-ARBA"/>
</dbReference>
<dbReference type="PANTHER" id="PTHR43777">
    <property type="entry name" value="MOLYBDENUM COFACTOR CYTIDYLYLTRANSFERASE"/>
    <property type="match status" value="1"/>
</dbReference>
<evidence type="ECO:0000259" key="1">
    <source>
        <dbReference type="Pfam" id="PF12804"/>
    </source>
</evidence>
<evidence type="ECO:0000313" key="3">
    <source>
        <dbReference type="Proteomes" id="UP000318010"/>
    </source>
</evidence>
<proteinExistence type="predicted"/>
<reference evidence="2 3" key="1">
    <citation type="submission" date="2019-07" db="EMBL/GenBank/DDBJ databases">
        <authorList>
            <person name="Kim J."/>
        </authorList>
    </citation>
    <scope>NUCLEOTIDE SEQUENCE [LARGE SCALE GENOMIC DNA]</scope>
    <source>
        <strain evidence="2 3">MJ1a</strain>
    </source>
</reference>
<accession>A0A563TXW6</accession>
<dbReference type="Gene3D" id="3.90.550.10">
    <property type="entry name" value="Spore Coat Polysaccharide Biosynthesis Protein SpsA, Chain A"/>
    <property type="match status" value="1"/>
</dbReference>
<evidence type="ECO:0000313" key="2">
    <source>
        <dbReference type="EMBL" id="TWR24166.1"/>
    </source>
</evidence>